<feature type="signal peptide" evidence="1">
    <location>
        <begin position="1"/>
        <end position="23"/>
    </location>
</feature>
<dbReference type="AlphaFoldDB" id="A0AAV7VJN7"/>
<sequence length="71" mass="8059">MAHWRPAHLQASVFGFLITPVAPLSQSRLGGVNPQFRIIINDPGKPLKLAWQVPYRTGPEKQEESRRVLQE</sequence>
<dbReference type="EMBL" id="JANPWB010000003">
    <property type="protein sequence ID" value="KAJ1200513.1"/>
    <property type="molecule type" value="Genomic_DNA"/>
</dbReference>
<evidence type="ECO:0000313" key="2">
    <source>
        <dbReference type="EMBL" id="KAJ1200513.1"/>
    </source>
</evidence>
<proteinExistence type="predicted"/>
<evidence type="ECO:0000313" key="3">
    <source>
        <dbReference type="Proteomes" id="UP001066276"/>
    </source>
</evidence>
<comment type="caution">
    <text evidence="2">The sequence shown here is derived from an EMBL/GenBank/DDBJ whole genome shotgun (WGS) entry which is preliminary data.</text>
</comment>
<gene>
    <name evidence="2" type="ORF">NDU88_004337</name>
</gene>
<accession>A0AAV7VJN7</accession>
<reference evidence="2" key="1">
    <citation type="journal article" date="2022" name="bioRxiv">
        <title>Sequencing and chromosome-scale assembly of the giantPleurodeles waltlgenome.</title>
        <authorList>
            <person name="Brown T."/>
            <person name="Elewa A."/>
            <person name="Iarovenko S."/>
            <person name="Subramanian E."/>
            <person name="Araus A.J."/>
            <person name="Petzold A."/>
            <person name="Susuki M."/>
            <person name="Suzuki K.-i.T."/>
            <person name="Hayashi T."/>
            <person name="Toyoda A."/>
            <person name="Oliveira C."/>
            <person name="Osipova E."/>
            <person name="Leigh N.D."/>
            <person name="Simon A."/>
            <person name="Yun M.H."/>
        </authorList>
    </citation>
    <scope>NUCLEOTIDE SEQUENCE</scope>
    <source>
        <strain evidence="2">20211129_DDA</strain>
        <tissue evidence="2">Liver</tissue>
    </source>
</reference>
<name>A0AAV7VJN7_PLEWA</name>
<organism evidence="2 3">
    <name type="scientific">Pleurodeles waltl</name>
    <name type="common">Iberian ribbed newt</name>
    <dbReference type="NCBI Taxonomy" id="8319"/>
    <lineage>
        <taxon>Eukaryota</taxon>
        <taxon>Metazoa</taxon>
        <taxon>Chordata</taxon>
        <taxon>Craniata</taxon>
        <taxon>Vertebrata</taxon>
        <taxon>Euteleostomi</taxon>
        <taxon>Amphibia</taxon>
        <taxon>Batrachia</taxon>
        <taxon>Caudata</taxon>
        <taxon>Salamandroidea</taxon>
        <taxon>Salamandridae</taxon>
        <taxon>Pleurodelinae</taxon>
        <taxon>Pleurodeles</taxon>
    </lineage>
</organism>
<evidence type="ECO:0000256" key="1">
    <source>
        <dbReference type="SAM" id="SignalP"/>
    </source>
</evidence>
<protein>
    <submittedName>
        <fullName evidence="2">Uncharacterized protein</fullName>
    </submittedName>
</protein>
<feature type="chain" id="PRO_5043832379" evidence="1">
    <location>
        <begin position="24"/>
        <end position="71"/>
    </location>
</feature>
<dbReference type="Proteomes" id="UP001066276">
    <property type="component" value="Chromosome 2_1"/>
</dbReference>
<keyword evidence="1" id="KW-0732">Signal</keyword>
<keyword evidence="3" id="KW-1185">Reference proteome</keyword>